<dbReference type="RefSeq" id="WP_079719254.1">
    <property type="nucleotide sequence ID" value="NZ_FUYY01000001.1"/>
</dbReference>
<dbReference type="EMBL" id="FUYY01000001">
    <property type="protein sequence ID" value="SKB35411.1"/>
    <property type="molecule type" value="Genomic_DNA"/>
</dbReference>
<dbReference type="PROSITE" id="PS51257">
    <property type="entry name" value="PROKAR_LIPOPROTEIN"/>
    <property type="match status" value="1"/>
</dbReference>
<accession>A0A1T5AK68</accession>
<dbReference type="Proteomes" id="UP000190230">
    <property type="component" value="Unassembled WGS sequence"/>
</dbReference>
<protein>
    <recommendedName>
        <fullName evidence="3">Lipocalin-like domain-containing protein</fullName>
    </recommendedName>
</protein>
<name>A0A1T5AK68_9FLAO</name>
<dbReference type="OrthoDB" id="1493972at2"/>
<keyword evidence="2" id="KW-1185">Reference proteome</keyword>
<organism evidence="1 2">
    <name type="scientific">Salegentibacter holothuriorum</name>
    <dbReference type="NCBI Taxonomy" id="241145"/>
    <lineage>
        <taxon>Bacteria</taxon>
        <taxon>Pseudomonadati</taxon>
        <taxon>Bacteroidota</taxon>
        <taxon>Flavobacteriia</taxon>
        <taxon>Flavobacteriales</taxon>
        <taxon>Flavobacteriaceae</taxon>
        <taxon>Salegentibacter</taxon>
    </lineage>
</organism>
<dbReference type="AlphaFoldDB" id="A0A1T5AK68"/>
<evidence type="ECO:0000313" key="1">
    <source>
        <dbReference type="EMBL" id="SKB35411.1"/>
    </source>
</evidence>
<reference evidence="2" key="1">
    <citation type="submission" date="2017-02" db="EMBL/GenBank/DDBJ databases">
        <authorList>
            <person name="Varghese N."/>
            <person name="Submissions S."/>
        </authorList>
    </citation>
    <scope>NUCLEOTIDE SEQUENCE [LARGE SCALE GENOMIC DNA]</scope>
    <source>
        <strain evidence="2">DSM 23405</strain>
    </source>
</reference>
<sequence>MKNLLIGIVLIFLISCKKDEKQIENVSEISPIVGTWKLVYGETREEDSVTVKDLSNSEFIKIINETHFAFVNQSKLDNESFYSGAGTYTLDGNKYVEQLDYIKFSDIRGHSFPFTVEFRGDSLIQFGLEEIKDANIKRHIVEKYIRIE</sequence>
<gene>
    <name evidence="1" type="ORF">SAMN05660776_0655</name>
</gene>
<dbReference type="STRING" id="241145.SAMN05660776_0655"/>
<evidence type="ECO:0000313" key="2">
    <source>
        <dbReference type="Proteomes" id="UP000190230"/>
    </source>
</evidence>
<evidence type="ECO:0008006" key="3">
    <source>
        <dbReference type="Google" id="ProtNLM"/>
    </source>
</evidence>
<proteinExistence type="predicted"/>
<dbReference type="Gene3D" id="2.40.128.490">
    <property type="entry name" value="Uncharacterised protein PF14869, DUF4488"/>
    <property type="match status" value="1"/>
</dbReference>